<keyword evidence="3" id="KW-1185">Reference proteome</keyword>
<dbReference type="EMBL" id="UYRU01013843">
    <property type="protein sequence ID" value="VDK49569.1"/>
    <property type="molecule type" value="Genomic_DNA"/>
</dbReference>
<gene>
    <name evidence="2" type="ORF">DILT_LOCUS1739</name>
</gene>
<feature type="compositionally biased region" description="Basic and acidic residues" evidence="1">
    <location>
        <begin position="54"/>
        <end position="63"/>
    </location>
</feature>
<organism evidence="2 3">
    <name type="scientific">Dibothriocephalus latus</name>
    <name type="common">Fish tapeworm</name>
    <name type="synonym">Diphyllobothrium latum</name>
    <dbReference type="NCBI Taxonomy" id="60516"/>
    <lineage>
        <taxon>Eukaryota</taxon>
        <taxon>Metazoa</taxon>
        <taxon>Spiralia</taxon>
        <taxon>Lophotrochozoa</taxon>
        <taxon>Platyhelminthes</taxon>
        <taxon>Cestoda</taxon>
        <taxon>Eucestoda</taxon>
        <taxon>Diphyllobothriidea</taxon>
        <taxon>Diphyllobothriidae</taxon>
        <taxon>Dibothriocephalus</taxon>
    </lineage>
</organism>
<protein>
    <submittedName>
        <fullName evidence="2">Uncharacterized protein</fullName>
    </submittedName>
</protein>
<sequence>MNLLYEFEMACHAISVSTRLALPAAYKVLRQAANEEKIDQPTYSHNFKLRIDNDSLRYGKEEPGQLSETSVNTSIHSSEH</sequence>
<name>A0A3P6QLD1_DIBLA</name>
<evidence type="ECO:0000313" key="3">
    <source>
        <dbReference type="Proteomes" id="UP000281553"/>
    </source>
</evidence>
<reference evidence="2 3" key="1">
    <citation type="submission" date="2018-11" db="EMBL/GenBank/DDBJ databases">
        <authorList>
            <consortium name="Pathogen Informatics"/>
        </authorList>
    </citation>
    <scope>NUCLEOTIDE SEQUENCE [LARGE SCALE GENOMIC DNA]</scope>
</reference>
<accession>A0A3P6QLD1</accession>
<evidence type="ECO:0000256" key="1">
    <source>
        <dbReference type="SAM" id="MobiDB-lite"/>
    </source>
</evidence>
<feature type="region of interest" description="Disordered" evidence="1">
    <location>
        <begin position="54"/>
        <end position="80"/>
    </location>
</feature>
<proteinExistence type="predicted"/>
<feature type="compositionally biased region" description="Polar residues" evidence="1">
    <location>
        <begin position="66"/>
        <end position="80"/>
    </location>
</feature>
<dbReference type="AlphaFoldDB" id="A0A3P6QLD1"/>
<dbReference type="Proteomes" id="UP000281553">
    <property type="component" value="Unassembled WGS sequence"/>
</dbReference>
<evidence type="ECO:0000313" key="2">
    <source>
        <dbReference type="EMBL" id="VDK49569.1"/>
    </source>
</evidence>